<protein>
    <submittedName>
        <fullName evidence="1">Uncharacterized protein</fullName>
    </submittedName>
</protein>
<organism evidence="1 2">
    <name type="scientific">Blattamonas nauphoetae</name>
    <dbReference type="NCBI Taxonomy" id="2049346"/>
    <lineage>
        <taxon>Eukaryota</taxon>
        <taxon>Metamonada</taxon>
        <taxon>Preaxostyla</taxon>
        <taxon>Oxymonadida</taxon>
        <taxon>Blattamonas</taxon>
    </lineage>
</organism>
<dbReference type="Proteomes" id="UP001281761">
    <property type="component" value="Unassembled WGS sequence"/>
</dbReference>
<keyword evidence="2" id="KW-1185">Reference proteome</keyword>
<sequence length="235" mass="27088">MMTLLSSTNQIITNAAMKMLHRLISYCSPKVDLPLIKADLIPQLINPLNPLSLSFTDAADIHTNLILIITNSVWLATPDGLECLKIKDRDEEYTVHETVLRQVVAPSEKYICHLCMNQFSIIDDEQSYDFLTLLARLLAISPCYEPTMDFVLNIPVILTIPSCLSFFENEHSIWIFLHQMIAIQREWNVTRGEVQNGRAIHRMLRMEGFEDVIEEKLRTDKTDTMEDWLLPDRSP</sequence>
<evidence type="ECO:0000313" key="2">
    <source>
        <dbReference type="Proteomes" id="UP001281761"/>
    </source>
</evidence>
<accession>A0ABQ9WLM1</accession>
<dbReference type="EMBL" id="JARBJD010000682">
    <property type="protein sequence ID" value="KAK2940365.1"/>
    <property type="molecule type" value="Genomic_DNA"/>
</dbReference>
<comment type="caution">
    <text evidence="1">The sequence shown here is derived from an EMBL/GenBank/DDBJ whole genome shotgun (WGS) entry which is preliminary data.</text>
</comment>
<reference evidence="1 2" key="1">
    <citation type="journal article" date="2022" name="bioRxiv">
        <title>Genomics of Preaxostyla Flagellates Illuminates Evolutionary Transitions and the Path Towards Mitochondrial Loss.</title>
        <authorList>
            <person name="Novak L.V.F."/>
            <person name="Treitli S.C."/>
            <person name="Pyrih J."/>
            <person name="Halakuc P."/>
            <person name="Pipaliya S.V."/>
            <person name="Vacek V."/>
            <person name="Brzon O."/>
            <person name="Soukal P."/>
            <person name="Eme L."/>
            <person name="Dacks J.B."/>
            <person name="Karnkowska A."/>
            <person name="Elias M."/>
            <person name="Hampl V."/>
        </authorList>
    </citation>
    <scope>NUCLEOTIDE SEQUENCE [LARGE SCALE GENOMIC DNA]</scope>
    <source>
        <strain evidence="1">NAU3</strain>
        <tissue evidence="1">Gut</tissue>
    </source>
</reference>
<proteinExistence type="predicted"/>
<gene>
    <name evidence="1" type="ORF">BLNAU_24719</name>
</gene>
<evidence type="ECO:0000313" key="1">
    <source>
        <dbReference type="EMBL" id="KAK2940365.1"/>
    </source>
</evidence>
<name>A0ABQ9WLM1_9EUKA</name>